<keyword evidence="3 9" id="KW-0863">Zinc-finger</keyword>
<comment type="subcellular location">
    <subcellularLocation>
        <location evidence="1">Nucleus</location>
    </subcellularLocation>
</comment>
<dbReference type="SUPFAM" id="SSF63748">
    <property type="entry name" value="Tudor/PWWP/MBT"/>
    <property type="match status" value="1"/>
</dbReference>
<evidence type="ECO:0000256" key="2">
    <source>
        <dbReference type="ARBA" id="ARBA00022723"/>
    </source>
</evidence>
<feature type="region of interest" description="Disordered" evidence="10">
    <location>
        <begin position="206"/>
        <end position="266"/>
    </location>
</feature>
<evidence type="ECO:0000256" key="4">
    <source>
        <dbReference type="ARBA" id="ARBA00022833"/>
    </source>
</evidence>
<accession>A0A2G8L6R7</accession>
<keyword evidence="13" id="KW-1185">Reference proteome</keyword>
<dbReference type="OrthoDB" id="5950721at2759"/>
<dbReference type="PANTHER" id="PTHR13006">
    <property type="entry name" value="PAPILLOMAVIRUS REGULATORY FACTOR PRF-1"/>
    <property type="match status" value="1"/>
</dbReference>
<evidence type="ECO:0000259" key="11">
    <source>
        <dbReference type="PROSITE" id="PS50157"/>
    </source>
</evidence>
<evidence type="ECO:0000256" key="3">
    <source>
        <dbReference type="ARBA" id="ARBA00022771"/>
    </source>
</evidence>
<dbReference type="EMBL" id="MRZV01000194">
    <property type="protein sequence ID" value="PIK55952.1"/>
    <property type="molecule type" value="Genomic_DNA"/>
</dbReference>
<dbReference type="InterPro" id="IPR052253">
    <property type="entry name" value="CR1/CR2-DNA-binding_regulator"/>
</dbReference>
<evidence type="ECO:0000256" key="9">
    <source>
        <dbReference type="PROSITE-ProRule" id="PRU00042"/>
    </source>
</evidence>
<dbReference type="Proteomes" id="UP000230750">
    <property type="component" value="Unassembled WGS sequence"/>
</dbReference>
<keyword evidence="5" id="KW-0805">Transcription regulation</keyword>
<feature type="compositionally biased region" description="Low complexity" evidence="10">
    <location>
        <begin position="218"/>
        <end position="243"/>
    </location>
</feature>
<dbReference type="PROSITE" id="PS00028">
    <property type="entry name" value="ZINC_FINGER_C2H2_1"/>
    <property type="match status" value="1"/>
</dbReference>
<keyword evidence="4" id="KW-0862">Zinc</keyword>
<gene>
    <name evidence="12" type="ORF">BSL78_07148</name>
</gene>
<dbReference type="GO" id="GO:0006357">
    <property type="term" value="P:regulation of transcription by RNA polymerase II"/>
    <property type="evidence" value="ECO:0007669"/>
    <property type="project" value="TreeGrafter"/>
</dbReference>
<proteinExistence type="predicted"/>
<keyword evidence="8" id="KW-0539">Nucleus</keyword>
<dbReference type="STRING" id="307972.A0A2G8L6R7"/>
<dbReference type="AlphaFoldDB" id="A0A2G8L6R7"/>
<evidence type="ECO:0000256" key="8">
    <source>
        <dbReference type="ARBA" id="ARBA00023242"/>
    </source>
</evidence>
<name>A0A2G8L6R7_STIJA</name>
<evidence type="ECO:0000256" key="7">
    <source>
        <dbReference type="ARBA" id="ARBA00023163"/>
    </source>
</evidence>
<dbReference type="GO" id="GO:0008270">
    <property type="term" value="F:zinc ion binding"/>
    <property type="evidence" value="ECO:0007669"/>
    <property type="project" value="UniProtKB-KW"/>
</dbReference>
<dbReference type="InterPro" id="IPR031940">
    <property type="entry name" value="DUF4772"/>
</dbReference>
<keyword evidence="2" id="KW-0479">Metal-binding</keyword>
<dbReference type="GO" id="GO:0003700">
    <property type="term" value="F:DNA-binding transcription factor activity"/>
    <property type="evidence" value="ECO:0007669"/>
    <property type="project" value="TreeGrafter"/>
</dbReference>
<protein>
    <submittedName>
        <fullName evidence="12">Putative zinc finger protein</fullName>
    </submittedName>
</protein>
<sequence>MRSMDKSEVGIFLGSQVAAPWQDGIFYPGIVKSVTSRPMGDTLYTVEFDDKYIKNFTDRQIMIGNCFVQNTKDIHLKFNQRVFVTHGDVEMCGYVQKHRKQTNEVFIKLDDSEETLIRKKLEEVRLLSRNNNEFGFPTFDDIFTLNSSCTSADNSKKRTVTDGIEVPCAKTLKVAKEEEEPAMNEVMAAMVLTSLQTASPSFAQCQPMDCTGPPSPPGSASCSSSSDAWSQVSISSPSPSVSSGNFSWDIQSRGTPSPGLSISDAESLSGPMTSPFQYMPHGTPLENMPGALVFSSSVDEGIDMGENSSSVFWDEQSKSPIKLKPDNISLLKILLACDPWELNPTMKGSSKTLYKCTWQRCTKTLCTIQGIERHIRTLHLGKKENDFSDHEEEFYYTEVESTMEAFSDTFASMMASSPPPFQQDSNGNAVVTSGNAHNNSETSLNISSQAFFPANMITEQQLKCNSNRSSSHNSLNNTSVFKAIPSTIHQKSCKKFESEEFPRSQFVQEPKLSHVASPPTKAQLQLAGLTCSTKIHAEGRKCRKVYGMENRRLWCTQCKWKKACVRFV</sequence>
<dbReference type="SMART" id="SM01366">
    <property type="entry name" value="c-clamp"/>
    <property type="match status" value="1"/>
</dbReference>
<evidence type="ECO:0000256" key="1">
    <source>
        <dbReference type="ARBA" id="ARBA00004123"/>
    </source>
</evidence>
<feature type="domain" description="C2H2-type" evidence="11">
    <location>
        <begin position="354"/>
        <end position="384"/>
    </location>
</feature>
<comment type="caution">
    <text evidence="12">The sequence shown here is derived from an EMBL/GenBank/DDBJ whole genome shotgun (WGS) entry which is preliminary data.</text>
</comment>
<evidence type="ECO:0000256" key="6">
    <source>
        <dbReference type="ARBA" id="ARBA00023125"/>
    </source>
</evidence>
<dbReference type="Pfam" id="PF15997">
    <property type="entry name" value="DUF4772"/>
    <property type="match status" value="1"/>
</dbReference>
<evidence type="ECO:0000313" key="13">
    <source>
        <dbReference type="Proteomes" id="UP000230750"/>
    </source>
</evidence>
<reference evidence="12 13" key="1">
    <citation type="journal article" date="2017" name="PLoS Biol.">
        <title>The sea cucumber genome provides insights into morphological evolution and visceral regeneration.</title>
        <authorList>
            <person name="Zhang X."/>
            <person name="Sun L."/>
            <person name="Yuan J."/>
            <person name="Sun Y."/>
            <person name="Gao Y."/>
            <person name="Zhang L."/>
            <person name="Li S."/>
            <person name="Dai H."/>
            <person name="Hamel J.F."/>
            <person name="Liu C."/>
            <person name="Yu Y."/>
            <person name="Liu S."/>
            <person name="Lin W."/>
            <person name="Guo K."/>
            <person name="Jin S."/>
            <person name="Xu P."/>
            <person name="Storey K.B."/>
            <person name="Huan P."/>
            <person name="Zhang T."/>
            <person name="Zhou Y."/>
            <person name="Zhang J."/>
            <person name="Lin C."/>
            <person name="Li X."/>
            <person name="Xing L."/>
            <person name="Huo D."/>
            <person name="Sun M."/>
            <person name="Wang L."/>
            <person name="Mercier A."/>
            <person name="Li F."/>
            <person name="Yang H."/>
            <person name="Xiang J."/>
        </authorList>
    </citation>
    <scope>NUCLEOTIDE SEQUENCE [LARGE SCALE GENOMIC DNA]</scope>
    <source>
        <strain evidence="12">Shaxun</strain>
        <tissue evidence="12">Muscle</tissue>
    </source>
</reference>
<dbReference type="GO" id="GO:0000978">
    <property type="term" value="F:RNA polymerase II cis-regulatory region sequence-specific DNA binding"/>
    <property type="evidence" value="ECO:0007669"/>
    <property type="project" value="TreeGrafter"/>
</dbReference>
<dbReference type="PROSITE" id="PS50157">
    <property type="entry name" value="ZINC_FINGER_C2H2_2"/>
    <property type="match status" value="1"/>
</dbReference>
<dbReference type="CDD" id="cd20383">
    <property type="entry name" value="Tudor_53BP1"/>
    <property type="match status" value="1"/>
</dbReference>
<feature type="compositionally biased region" description="Polar residues" evidence="10">
    <location>
        <begin position="244"/>
        <end position="266"/>
    </location>
</feature>
<dbReference type="GO" id="GO:0005634">
    <property type="term" value="C:nucleus"/>
    <property type="evidence" value="ECO:0007669"/>
    <property type="project" value="UniProtKB-SubCell"/>
</dbReference>
<keyword evidence="6" id="KW-0238">DNA-binding</keyword>
<dbReference type="Gene3D" id="2.30.30.140">
    <property type="match status" value="1"/>
</dbReference>
<dbReference type="InterPro" id="IPR013087">
    <property type="entry name" value="Znf_C2H2_type"/>
</dbReference>
<organism evidence="12 13">
    <name type="scientific">Stichopus japonicus</name>
    <name type="common">Sea cucumber</name>
    <dbReference type="NCBI Taxonomy" id="307972"/>
    <lineage>
        <taxon>Eukaryota</taxon>
        <taxon>Metazoa</taxon>
        <taxon>Echinodermata</taxon>
        <taxon>Eleutherozoa</taxon>
        <taxon>Echinozoa</taxon>
        <taxon>Holothuroidea</taxon>
        <taxon>Aspidochirotacea</taxon>
        <taxon>Aspidochirotida</taxon>
        <taxon>Stichopodidae</taxon>
        <taxon>Apostichopus</taxon>
    </lineage>
</organism>
<evidence type="ECO:0000256" key="10">
    <source>
        <dbReference type="SAM" id="MobiDB-lite"/>
    </source>
</evidence>
<keyword evidence="7" id="KW-0804">Transcription</keyword>
<evidence type="ECO:0000313" key="12">
    <source>
        <dbReference type="EMBL" id="PIK55952.1"/>
    </source>
</evidence>
<evidence type="ECO:0000256" key="5">
    <source>
        <dbReference type="ARBA" id="ARBA00023015"/>
    </source>
</evidence>
<dbReference type="PANTHER" id="PTHR13006:SF9">
    <property type="entry name" value="GLUCOSE TRANSPORTER 4 ENHANCER FACTOR, ISOFORM G"/>
    <property type="match status" value="1"/>
</dbReference>